<feature type="domain" description="WRKY" evidence="7">
    <location>
        <begin position="197"/>
        <end position="262"/>
    </location>
</feature>
<evidence type="ECO:0000256" key="5">
    <source>
        <dbReference type="ARBA" id="ARBA00023242"/>
    </source>
</evidence>
<feature type="region of interest" description="Disordered" evidence="6">
    <location>
        <begin position="1"/>
        <end position="92"/>
    </location>
</feature>
<evidence type="ECO:0000313" key="9">
    <source>
        <dbReference type="Proteomes" id="UP001055439"/>
    </source>
</evidence>
<dbReference type="Gene3D" id="2.20.25.80">
    <property type="entry name" value="WRKY domain"/>
    <property type="match status" value="1"/>
</dbReference>
<dbReference type="Pfam" id="PF03106">
    <property type="entry name" value="WRKY"/>
    <property type="match status" value="1"/>
</dbReference>
<feature type="compositionally biased region" description="Low complexity" evidence="6">
    <location>
        <begin position="154"/>
        <end position="163"/>
    </location>
</feature>
<gene>
    <name evidence="8" type="ORF">MUK42_29286</name>
</gene>
<name>A0A9E7JXM5_9LILI</name>
<keyword evidence="3" id="KW-0238">DNA-binding</keyword>
<keyword evidence="2" id="KW-0805">Transcription regulation</keyword>
<organism evidence="8 9">
    <name type="scientific">Musa troglodytarum</name>
    <name type="common">fe'i banana</name>
    <dbReference type="NCBI Taxonomy" id="320322"/>
    <lineage>
        <taxon>Eukaryota</taxon>
        <taxon>Viridiplantae</taxon>
        <taxon>Streptophyta</taxon>
        <taxon>Embryophyta</taxon>
        <taxon>Tracheophyta</taxon>
        <taxon>Spermatophyta</taxon>
        <taxon>Magnoliopsida</taxon>
        <taxon>Liliopsida</taxon>
        <taxon>Zingiberales</taxon>
        <taxon>Musaceae</taxon>
        <taxon>Musa</taxon>
    </lineage>
</organism>
<reference evidence="8" key="1">
    <citation type="submission" date="2022-05" db="EMBL/GenBank/DDBJ databases">
        <title>The Musa troglodytarum L. genome provides insights into the mechanism of non-climacteric behaviour and enrichment of carotenoids.</title>
        <authorList>
            <person name="Wang J."/>
        </authorList>
    </citation>
    <scope>NUCLEOTIDE SEQUENCE</scope>
    <source>
        <tissue evidence="8">Leaf</tissue>
    </source>
</reference>
<evidence type="ECO:0000256" key="3">
    <source>
        <dbReference type="ARBA" id="ARBA00023125"/>
    </source>
</evidence>
<dbReference type="SMART" id="SM00774">
    <property type="entry name" value="WRKY"/>
    <property type="match status" value="1"/>
</dbReference>
<accession>A0A9E7JXM5</accession>
<dbReference type="EMBL" id="CP097506">
    <property type="protein sequence ID" value="URD98418.1"/>
    <property type="molecule type" value="Genomic_DNA"/>
</dbReference>
<keyword evidence="5" id="KW-0539">Nucleus</keyword>
<dbReference type="GO" id="GO:0005634">
    <property type="term" value="C:nucleus"/>
    <property type="evidence" value="ECO:0007669"/>
    <property type="project" value="UniProtKB-SubCell"/>
</dbReference>
<dbReference type="FunFam" id="2.20.25.80:FF:000003">
    <property type="entry name" value="WRKY transcription factor 57"/>
    <property type="match status" value="1"/>
</dbReference>
<dbReference type="PANTHER" id="PTHR31221:SF334">
    <property type="entry name" value="WRKY TRANSCRIPTION FACTOR 57-RELATED"/>
    <property type="match status" value="1"/>
</dbReference>
<dbReference type="PANTHER" id="PTHR31221">
    <property type="entry name" value="WRKY TRANSCRIPTION FACTOR PROTEIN 1-RELATED"/>
    <property type="match status" value="1"/>
</dbReference>
<feature type="compositionally biased region" description="Basic and acidic residues" evidence="6">
    <location>
        <begin position="1"/>
        <end position="16"/>
    </location>
</feature>
<evidence type="ECO:0000256" key="2">
    <source>
        <dbReference type="ARBA" id="ARBA00023015"/>
    </source>
</evidence>
<dbReference type="InterPro" id="IPR003657">
    <property type="entry name" value="WRKY_dom"/>
</dbReference>
<feature type="region of interest" description="Disordered" evidence="6">
    <location>
        <begin position="142"/>
        <end position="189"/>
    </location>
</feature>
<dbReference type="EMBL" id="CP097506">
    <property type="protein sequence ID" value="URD98419.1"/>
    <property type="molecule type" value="Genomic_DNA"/>
</dbReference>
<evidence type="ECO:0000256" key="6">
    <source>
        <dbReference type="SAM" id="MobiDB-lite"/>
    </source>
</evidence>
<dbReference type="PROSITE" id="PS50811">
    <property type="entry name" value="WRKY"/>
    <property type="match status" value="1"/>
</dbReference>
<dbReference type="GO" id="GO:0003700">
    <property type="term" value="F:DNA-binding transcription factor activity"/>
    <property type="evidence" value="ECO:0007669"/>
    <property type="project" value="InterPro"/>
</dbReference>
<evidence type="ECO:0000256" key="1">
    <source>
        <dbReference type="ARBA" id="ARBA00004123"/>
    </source>
</evidence>
<comment type="subcellular location">
    <subcellularLocation>
        <location evidence="1">Nucleus</location>
    </subcellularLocation>
</comment>
<sequence length="338" mass="37225">MWKRSLDGRETSEKYTSKATTRLLDNNNDDNNNNNKEAEFSSTSAVAVGGGRSKPSPERYVNPDLRHNRRAATRSGTMEEEEGWLSPTSGGSSSWKFRADVSVASLHDLCGGEGVEWCTPAGIGDGFLPAFNLPATMEEEGQMNLQPEPGSGNAAAAVASSLSEEPPGRRAAEKANASAKRGQKRTRQPRFAFMTKSEIEQLEDGYRWRKYGQKAVKNSPFPRSYYRCTHSKCTVKKRVERSSHDPSIVITTYEGQHCHHTISFPCGSVHPHGTRSISDRLTLSTPQRHPHLPMHPGQLTSDPRYEDPITPFLAARSSSAPTDEGLLDDIVPSGMRRG</sequence>
<dbReference type="InterPro" id="IPR036576">
    <property type="entry name" value="WRKY_dom_sf"/>
</dbReference>
<feature type="region of interest" description="Disordered" evidence="6">
    <location>
        <begin position="284"/>
        <end position="338"/>
    </location>
</feature>
<dbReference type="InterPro" id="IPR044810">
    <property type="entry name" value="WRKY_plant"/>
</dbReference>
<dbReference type="AlphaFoldDB" id="A0A9E7JXM5"/>
<keyword evidence="4" id="KW-0804">Transcription</keyword>
<evidence type="ECO:0000256" key="4">
    <source>
        <dbReference type="ARBA" id="ARBA00023163"/>
    </source>
</evidence>
<dbReference type="EMBL" id="CP097506">
    <property type="protein sequence ID" value="URD98417.1"/>
    <property type="molecule type" value="Genomic_DNA"/>
</dbReference>
<keyword evidence="9" id="KW-1185">Reference proteome</keyword>
<protein>
    <submittedName>
        <fullName evidence="8">WRKY</fullName>
    </submittedName>
</protein>
<dbReference type="GO" id="GO:0043565">
    <property type="term" value="F:sequence-specific DNA binding"/>
    <property type="evidence" value="ECO:0007669"/>
    <property type="project" value="InterPro"/>
</dbReference>
<dbReference type="OrthoDB" id="771376at2759"/>
<dbReference type="SUPFAM" id="SSF118290">
    <property type="entry name" value="WRKY DNA-binding domain"/>
    <property type="match status" value="1"/>
</dbReference>
<dbReference type="Proteomes" id="UP001055439">
    <property type="component" value="Chromosome 4"/>
</dbReference>
<evidence type="ECO:0000313" key="8">
    <source>
        <dbReference type="EMBL" id="URD98417.1"/>
    </source>
</evidence>
<feature type="compositionally biased region" description="Low complexity" evidence="6">
    <location>
        <begin position="25"/>
        <end position="35"/>
    </location>
</feature>
<proteinExistence type="predicted"/>
<evidence type="ECO:0000259" key="7">
    <source>
        <dbReference type="PROSITE" id="PS50811"/>
    </source>
</evidence>